<gene>
    <name evidence="1" type="ORF">PHMEG_000357</name>
</gene>
<name>A0A225X5K9_9STRA</name>
<reference evidence="2" key="1">
    <citation type="submission" date="2017-03" db="EMBL/GenBank/DDBJ databases">
        <title>Phytopthora megakarya and P. palmivora, two closely related causual agents of cacao black pod achieved similar genome size and gene model numbers by different mechanisms.</title>
        <authorList>
            <person name="Ali S."/>
            <person name="Shao J."/>
            <person name="Larry D.J."/>
            <person name="Kronmiller B."/>
            <person name="Shen D."/>
            <person name="Strem M.D."/>
            <person name="Melnick R.L."/>
            <person name="Guiltinan M.J."/>
            <person name="Tyler B.M."/>
            <person name="Meinhardt L.W."/>
            <person name="Bailey B.A."/>
        </authorList>
    </citation>
    <scope>NUCLEOTIDE SEQUENCE [LARGE SCALE GENOMIC DNA]</scope>
    <source>
        <strain evidence="2">zdho120</strain>
    </source>
</reference>
<keyword evidence="2" id="KW-1185">Reference proteome</keyword>
<accession>A0A225X5K9</accession>
<protein>
    <submittedName>
        <fullName evidence="1">Uncharacterized protein</fullName>
    </submittedName>
</protein>
<dbReference type="Proteomes" id="UP000198211">
    <property type="component" value="Unassembled WGS sequence"/>
</dbReference>
<dbReference type="EMBL" id="NBNE01000009">
    <property type="protein sequence ID" value="OWZ24540.1"/>
    <property type="molecule type" value="Genomic_DNA"/>
</dbReference>
<dbReference type="AlphaFoldDB" id="A0A225X5K9"/>
<evidence type="ECO:0000313" key="1">
    <source>
        <dbReference type="EMBL" id="OWZ24540.1"/>
    </source>
</evidence>
<proteinExistence type="predicted"/>
<evidence type="ECO:0000313" key="2">
    <source>
        <dbReference type="Proteomes" id="UP000198211"/>
    </source>
</evidence>
<dbReference type="OrthoDB" id="68349at2759"/>
<comment type="caution">
    <text evidence="1">The sequence shown here is derived from an EMBL/GenBank/DDBJ whole genome shotgun (WGS) entry which is preliminary data.</text>
</comment>
<organism evidence="1 2">
    <name type="scientific">Phytophthora megakarya</name>
    <dbReference type="NCBI Taxonomy" id="4795"/>
    <lineage>
        <taxon>Eukaryota</taxon>
        <taxon>Sar</taxon>
        <taxon>Stramenopiles</taxon>
        <taxon>Oomycota</taxon>
        <taxon>Peronosporomycetes</taxon>
        <taxon>Peronosporales</taxon>
        <taxon>Peronosporaceae</taxon>
        <taxon>Phytophthora</taxon>
    </lineage>
</organism>
<sequence>MVDKSELVAFEREKRLYKDAYVENFRSVRYFPSLATIGTGQSDGGSIVLVQEPPPAGDGATERSRFNDVASRLISPDSLDATLPLTMFRSAIMCKHTKARQARRAAECLSASKTSAAARHQTHSNTPGVFKPTSVAEAKGAIQRKVMYDGQPFQDKPRTVRSVTPRAEAHQTMWAINNPTNAREEICGRTFFNVPPEGPIKADRKYTQEFIRLSMEANYASHHHAPNDNAKGDLQSY</sequence>